<proteinExistence type="predicted"/>
<protein>
    <submittedName>
        <fullName evidence="1">Uncharacterized protein</fullName>
    </submittedName>
</protein>
<evidence type="ECO:0000313" key="1">
    <source>
        <dbReference type="EMBL" id="KAJ1896632.1"/>
    </source>
</evidence>
<evidence type="ECO:0000313" key="2">
    <source>
        <dbReference type="Proteomes" id="UP001150581"/>
    </source>
</evidence>
<dbReference type="Proteomes" id="UP001150581">
    <property type="component" value="Unassembled WGS sequence"/>
</dbReference>
<keyword evidence="2" id="KW-1185">Reference proteome</keyword>
<sequence>MSASNQARIAYRRLLKVERRRFSGDLPVMMAAVKQTRTEFENNRSETDEKKIKKLLKHAAGVEEVIRRYVVQAPRNEEKDNTYNIKFTSEHALRDGHPIIIKSSLQKDKATKAKE</sequence>
<gene>
    <name evidence="1" type="ORF">LPJ66_003872</name>
</gene>
<dbReference type="EMBL" id="JANBPG010000424">
    <property type="protein sequence ID" value="KAJ1896632.1"/>
    <property type="molecule type" value="Genomic_DNA"/>
</dbReference>
<name>A0ACC1IJ47_9FUNG</name>
<reference evidence="1" key="1">
    <citation type="submission" date="2022-07" db="EMBL/GenBank/DDBJ databases">
        <title>Phylogenomic reconstructions and comparative analyses of Kickxellomycotina fungi.</title>
        <authorList>
            <person name="Reynolds N.K."/>
            <person name="Stajich J.E."/>
            <person name="Barry K."/>
            <person name="Grigoriev I.V."/>
            <person name="Crous P."/>
            <person name="Smith M.E."/>
        </authorList>
    </citation>
    <scope>NUCLEOTIDE SEQUENCE</scope>
    <source>
        <strain evidence="1">Benny 63K</strain>
    </source>
</reference>
<comment type="caution">
    <text evidence="1">The sequence shown here is derived from an EMBL/GenBank/DDBJ whole genome shotgun (WGS) entry which is preliminary data.</text>
</comment>
<accession>A0ACC1IJ47</accession>
<organism evidence="1 2">
    <name type="scientific">Kickxella alabastrina</name>
    <dbReference type="NCBI Taxonomy" id="61397"/>
    <lineage>
        <taxon>Eukaryota</taxon>
        <taxon>Fungi</taxon>
        <taxon>Fungi incertae sedis</taxon>
        <taxon>Zoopagomycota</taxon>
        <taxon>Kickxellomycotina</taxon>
        <taxon>Kickxellomycetes</taxon>
        <taxon>Kickxellales</taxon>
        <taxon>Kickxellaceae</taxon>
        <taxon>Kickxella</taxon>
    </lineage>
</organism>